<accession>A0A5Q3QCZ4</accession>
<dbReference type="GO" id="GO:0004519">
    <property type="term" value="F:endonuclease activity"/>
    <property type="evidence" value="ECO:0007669"/>
    <property type="project" value="UniProtKB-KW"/>
</dbReference>
<gene>
    <name evidence="1" type="ORF">GIY23_20590</name>
</gene>
<dbReference type="PANTHER" id="PTHR38733:SF1">
    <property type="entry name" value="TYPE IV METHYL-DIRECTED RESTRICTION ENZYME ECOKMCRBC"/>
    <property type="match status" value="1"/>
</dbReference>
<reference evidence="2" key="1">
    <citation type="submission" date="2019-11" db="EMBL/GenBank/DDBJ databases">
        <title>The complete genome sequence of Saccharopolyspora sp. E2A.</title>
        <authorList>
            <person name="Zhang G."/>
        </authorList>
    </citation>
    <scope>NUCLEOTIDE SEQUENCE [LARGE SCALE GENOMIC DNA]</scope>
    <source>
        <strain evidence="2">E2A</strain>
    </source>
</reference>
<sequence length="394" mass="43613">MTRTRHRYVLAENDRSGVPAALGAQQAHALRESGLVDVRWEGDGSSLLVPRGRVGAVNVDGVDVIVTPKVGIARLLFLLGYARDPGFRPEDVEGIQEDDLWAAVAETVCRHAERALARGILQGYVTEDAALTVMRGRLRIADQISRRPGMLLPLEVRYDEYSVDIPENRLLRTAIRRVRALPRLREELVARLRHLDARLDGVVPLVTGAPLPEWQPTRLNTRYQSSLRLAEMVLRMMSFEVGSGGIDVAAFVVDMATVFENFVALALGEALSSRPGATIPQYPACLDRDGEIRMKVDVVHVVDRIPRIIADAKYKLADSAGRYPNADHYQMLAYCTALQLPKAWLVYASGDGSARPRRILNSPVSVIEYPLDLATSPGELVRQVAILADRAWDE</sequence>
<name>A0A5Q3QCZ4_9PSEU</name>
<dbReference type="PANTHER" id="PTHR38733">
    <property type="entry name" value="PROTEIN MCRC"/>
    <property type="match status" value="1"/>
</dbReference>
<keyword evidence="1" id="KW-0378">Hydrolase</keyword>
<keyword evidence="1" id="KW-0540">Nuclease</keyword>
<evidence type="ECO:0000313" key="1">
    <source>
        <dbReference type="EMBL" id="QGK72448.1"/>
    </source>
</evidence>
<dbReference type="KEGG" id="sace:GIY23_20590"/>
<dbReference type="Pfam" id="PF10117">
    <property type="entry name" value="McrBC"/>
    <property type="match status" value="1"/>
</dbReference>
<dbReference type="AlphaFoldDB" id="A0A5Q3QCZ4"/>
<dbReference type="InterPro" id="IPR019292">
    <property type="entry name" value="McrC"/>
</dbReference>
<dbReference type="REBASE" id="376879">
    <property type="entry name" value="SspE2AMcrBCP"/>
</dbReference>
<dbReference type="Proteomes" id="UP000371041">
    <property type="component" value="Chromosome"/>
</dbReference>
<keyword evidence="1" id="KW-0255">Endonuclease</keyword>
<keyword evidence="2" id="KW-1185">Reference proteome</keyword>
<organism evidence="1 2">
    <name type="scientific">Allosaccharopolyspora coralli</name>
    <dbReference type="NCBI Taxonomy" id="2665642"/>
    <lineage>
        <taxon>Bacteria</taxon>
        <taxon>Bacillati</taxon>
        <taxon>Actinomycetota</taxon>
        <taxon>Actinomycetes</taxon>
        <taxon>Pseudonocardiales</taxon>
        <taxon>Pseudonocardiaceae</taxon>
        <taxon>Allosaccharopolyspora</taxon>
    </lineage>
</organism>
<evidence type="ECO:0000313" key="2">
    <source>
        <dbReference type="Proteomes" id="UP000371041"/>
    </source>
</evidence>
<protein>
    <submittedName>
        <fullName evidence="1">Restriction endonuclease</fullName>
    </submittedName>
</protein>
<proteinExistence type="predicted"/>
<dbReference type="EMBL" id="CP045929">
    <property type="protein sequence ID" value="QGK72448.1"/>
    <property type="molecule type" value="Genomic_DNA"/>
</dbReference>